<dbReference type="AlphaFoldDB" id="A0A9D3QEA2"/>
<feature type="region of interest" description="Disordered" evidence="2">
    <location>
        <begin position="494"/>
        <end position="516"/>
    </location>
</feature>
<dbReference type="SMART" id="SM00049">
    <property type="entry name" value="DEP"/>
    <property type="match status" value="1"/>
</dbReference>
<dbReference type="Gene3D" id="1.10.555.10">
    <property type="entry name" value="Rho GTPase activation protein"/>
    <property type="match status" value="1"/>
</dbReference>
<feature type="region of interest" description="Disordered" evidence="2">
    <location>
        <begin position="602"/>
        <end position="623"/>
    </location>
</feature>
<feature type="region of interest" description="Disordered" evidence="2">
    <location>
        <begin position="147"/>
        <end position="174"/>
    </location>
</feature>
<reference evidence="4" key="1">
    <citation type="submission" date="2021-01" db="EMBL/GenBank/DDBJ databases">
        <authorList>
            <person name="Zahm M."/>
            <person name="Roques C."/>
            <person name="Cabau C."/>
            <person name="Klopp C."/>
            <person name="Donnadieu C."/>
            <person name="Jouanno E."/>
            <person name="Lampietro C."/>
            <person name="Louis A."/>
            <person name="Herpin A."/>
            <person name="Echchiki A."/>
            <person name="Berthelot C."/>
            <person name="Parey E."/>
            <person name="Roest-Crollius H."/>
            <person name="Braasch I."/>
            <person name="Postlethwait J."/>
            <person name="Bobe J."/>
            <person name="Montfort J."/>
            <person name="Bouchez O."/>
            <person name="Begum T."/>
            <person name="Mejri S."/>
            <person name="Adams A."/>
            <person name="Chen W.-J."/>
            <person name="Guiguen Y."/>
        </authorList>
    </citation>
    <scope>NUCLEOTIDE SEQUENCE</scope>
    <source>
        <strain evidence="4">YG-15Mar2019-1</strain>
        <tissue evidence="4">Brain</tissue>
    </source>
</reference>
<dbReference type="PANTHER" id="PTHR16206:SF12">
    <property type="entry name" value="DEP DOMAIN-CONTAINING PROTEIN 1A"/>
    <property type="match status" value="1"/>
</dbReference>
<dbReference type="Gene3D" id="1.10.10.10">
    <property type="entry name" value="Winged helix-like DNA-binding domain superfamily/Winged helix DNA-binding domain"/>
    <property type="match status" value="1"/>
</dbReference>
<organism evidence="4 5">
    <name type="scientific">Megalops atlanticus</name>
    <name type="common">Tarpon</name>
    <name type="synonym">Clupea gigantea</name>
    <dbReference type="NCBI Taxonomy" id="7932"/>
    <lineage>
        <taxon>Eukaryota</taxon>
        <taxon>Metazoa</taxon>
        <taxon>Chordata</taxon>
        <taxon>Craniata</taxon>
        <taxon>Vertebrata</taxon>
        <taxon>Euteleostomi</taxon>
        <taxon>Actinopterygii</taxon>
        <taxon>Neopterygii</taxon>
        <taxon>Teleostei</taxon>
        <taxon>Elopiformes</taxon>
        <taxon>Megalopidae</taxon>
        <taxon>Megalops</taxon>
    </lineage>
</organism>
<feature type="region of interest" description="Disordered" evidence="2">
    <location>
        <begin position="314"/>
        <end position="334"/>
    </location>
</feature>
<dbReference type="Pfam" id="PF00610">
    <property type="entry name" value="DEP"/>
    <property type="match status" value="1"/>
</dbReference>
<dbReference type="GO" id="GO:0005096">
    <property type="term" value="F:GTPase activator activity"/>
    <property type="evidence" value="ECO:0007669"/>
    <property type="project" value="UniProtKB-KW"/>
</dbReference>
<dbReference type="InterPro" id="IPR036390">
    <property type="entry name" value="WH_DNA-bd_sf"/>
</dbReference>
<keyword evidence="1" id="KW-0343">GTPase activation</keyword>
<dbReference type="Proteomes" id="UP001046870">
    <property type="component" value="Chromosome 2"/>
</dbReference>
<evidence type="ECO:0000256" key="2">
    <source>
        <dbReference type="SAM" id="MobiDB-lite"/>
    </source>
</evidence>
<dbReference type="PROSITE" id="PS50186">
    <property type="entry name" value="DEP"/>
    <property type="match status" value="1"/>
</dbReference>
<evidence type="ECO:0000259" key="3">
    <source>
        <dbReference type="PROSITE" id="PS50186"/>
    </source>
</evidence>
<dbReference type="OrthoDB" id="524326at2759"/>
<dbReference type="GO" id="GO:0035556">
    <property type="term" value="P:intracellular signal transduction"/>
    <property type="evidence" value="ECO:0007669"/>
    <property type="project" value="InterPro"/>
</dbReference>
<dbReference type="SUPFAM" id="SSF46785">
    <property type="entry name" value="Winged helix' DNA-binding domain"/>
    <property type="match status" value="1"/>
</dbReference>
<dbReference type="InterPro" id="IPR036388">
    <property type="entry name" value="WH-like_DNA-bd_sf"/>
</dbReference>
<proteinExistence type="predicted"/>
<keyword evidence="5" id="KW-1185">Reference proteome</keyword>
<comment type="caution">
    <text evidence="4">The sequence shown here is derived from an EMBL/GenBank/DDBJ whole genome shotgun (WGS) entry which is preliminary data.</text>
</comment>
<protein>
    <recommendedName>
        <fullName evidence="3">DEP domain-containing protein</fullName>
    </recommendedName>
</protein>
<feature type="compositionally biased region" description="Polar residues" evidence="2">
    <location>
        <begin position="504"/>
        <end position="516"/>
    </location>
</feature>
<name>A0A9D3QEA2_MEGAT</name>
<gene>
    <name evidence="4" type="ORF">MATL_G00027040</name>
</gene>
<dbReference type="FunFam" id="1.10.10.10:FF:000182">
    <property type="entry name" value="DEP domain-containing protein 1B isoform 1"/>
    <property type="match status" value="1"/>
</dbReference>
<dbReference type="EMBL" id="JAFDVH010000002">
    <property type="protein sequence ID" value="KAG7487772.1"/>
    <property type="molecule type" value="Genomic_DNA"/>
</dbReference>
<sequence>MDYPESHIVTPGPYRATKLWNEVTKLFRAGMPLKKHRQHFRLYGNCFTAAAAVDWLHDLLRNNSNFGPEVTRQQTVQLLKKFLKNHVIEDVKGRWGSEDLDDNSQLYRFPSTSPLKAIPSCPPIGRKRSSSLKEKEGLFKIRTSKKFDKESQENVDPSNQEKTADSAPSEEVHRRELTEEDILDVWRSITLTHLERTLGLTTLEDVLDPTQVNSQHIVYNMTNVNKHGVVTLQDKTDDLPHWVLSAMKCLANWPKYDSNQPSYPGFERDVFKTVSDYFLSLPQPLLTFEYYELFVNILVLCGYIVVPKMQRGKRKSQEEPSCPQPPKTPNLNDANLFKSTECLLLSLIRKQSFEETESPMREVFSSMAQSGLMEADCAGKIQQHDAAGRRPSARSPFGGSCQNLSQTAASGAVSVRLRPRSCSLEGSVDDSAYACPPRTLFQSSEQLMTHRSSSSSSSRIGTSLQYKAGSLLDVHPKAEQQGFASVASLSCGTGSSRKDPEISSVHSASSSGTPSPQEVLLAKRLRASQSRSVATCAGIGNRRELSASCFSINAPVAEITMKPDLSSSIGLRRPSIPNLAGSSRDVRAGPVVSRRCYSSVDLSNKPAASPPSVSTFARQPSPDQSLLQPQLERVAIEALQLCTLLLPPASRRKLQLLMRMISRMSQNVDMPRLHDAIGTRTLMVHTFSRCVLCCEEEVDLDELLATRLVSFLMDHHQDILKVPVYLQNAVQDHIAYLKKVQITYPSAGTGTTLPTYSFCRQISPQEFEEQKLSVSQAAIADLLENLIKDKTLSVKEKKKRLKQFQKQYPHIYRHRFPTTESEAQLFVDKPKIKPPMLISMKKTKAFSIRN</sequence>
<feature type="domain" description="DEP" evidence="3">
    <location>
        <begin position="27"/>
        <end position="111"/>
    </location>
</feature>
<dbReference type="SUPFAM" id="SSF48350">
    <property type="entry name" value="GTPase activation domain, GAP"/>
    <property type="match status" value="1"/>
</dbReference>
<accession>A0A9D3QEA2</accession>
<evidence type="ECO:0000256" key="1">
    <source>
        <dbReference type="ARBA" id="ARBA00022468"/>
    </source>
</evidence>
<dbReference type="CDD" id="cd04447">
    <property type="entry name" value="DEP_BRCC3"/>
    <property type="match status" value="1"/>
</dbReference>
<evidence type="ECO:0000313" key="5">
    <source>
        <dbReference type="Proteomes" id="UP001046870"/>
    </source>
</evidence>
<dbReference type="PANTHER" id="PTHR16206">
    <property type="entry name" value="DEP DOMAIN-CONTAINING"/>
    <property type="match status" value="1"/>
</dbReference>
<evidence type="ECO:0000313" key="4">
    <source>
        <dbReference type="EMBL" id="KAG7487772.1"/>
    </source>
</evidence>
<dbReference type="InterPro" id="IPR008936">
    <property type="entry name" value="Rho_GTPase_activation_prot"/>
</dbReference>
<dbReference type="InterPro" id="IPR000591">
    <property type="entry name" value="DEP_dom"/>
</dbReference>